<evidence type="ECO:0000256" key="2">
    <source>
        <dbReference type="SAM" id="SignalP"/>
    </source>
</evidence>
<dbReference type="AlphaFoldDB" id="T2KPZ1"/>
<feature type="chain" id="PRO_5004602776" description="DUF4890 domain-containing protein" evidence="2">
    <location>
        <begin position="19"/>
        <end position="159"/>
    </location>
</feature>
<dbReference type="PATRIC" id="fig|1347342.6.peg.2833"/>
<keyword evidence="4" id="KW-1185">Reference proteome</keyword>
<dbReference type="EMBL" id="HG315671">
    <property type="protein sequence ID" value="CDF80526.1"/>
    <property type="molecule type" value="Genomic_DNA"/>
</dbReference>
<protein>
    <recommendedName>
        <fullName evidence="5">DUF4890 domain-containing protein</fullName>
    </recommendedName>
</protein>
<feature type="compositionally biased region" description="Basic and acidic residues" evidence="1">
    <location>
        <begin position="144"/>
        <end position="159"/>
    </location>
</feature>
<name>T2KPZ1_FORAG</name>
<dbReference type="RefSeq" id="WP_038531771.1">
    <property type="nucleotide sequence ID" value="NZ_HG315671.1"/>
</dbReference>
<proteinExistence type="predicted"/>
<reference evidence="3 4" key="1">
    <citation type="journal article" date="2013" name="Appl. Environ. Microbiol.">
        <title>The genome of the alga-associated marine flavobacterium Formosa agariphila KMM 3901T reveals a broad potential for degradation of algal polysaccharides.</title>
        <authorList>
            <person name="Mann A.J."/>
            <person name="Hahnke R.L."/>
            <person name="Huang S."/>
            <person name="Werner J."/>
            <person name="Xing P."/>
            <person name="Barbeyron T."/>
            <person name="Huettel B."/>
            <person name="Stueber K."/>
            <person name="Reinhardt R."/>
            <person name="Harder J."/>
            <person name="Gloeckner F.O."/>
            <person name="Amann R.I."/>
            <person name="Teeling H."/>
        </authorList>
    </citation>
    <scope>NUCLEOTIDE SEQUENCE [LARGE SCALE GENOMIC DNA]</scope>
    <source>
        <strain evidence="4">DSM 15362 / KCTC 12365 / LMG 23005 / KMM 3901</strain>
    </source>
</reference>
<evidence type="ECO:0000256" key="1">
    <source>
        <dbReference type="SAM" id="MobiDB-lite"/>
    </source>
</evidence>
<dbReference type="OrthoDB" id="956918at2"/>
<organism evidence="3 4">
    <name type="scientific">Formosa agariphila (strain DSM 15362 / KCTC 12365 / LMG 23005 / KMM 3901 / M-2Alg 35-1)</name>
    <dbReference type="NCBI Taxonomy" id="1347342"/>
    <lineage>
        <taxon>Bacteria</taxon>
        <taxon>Pseudomonadati</taxon>
        <taxon>Bacteroidota</taxon>
        <taxon>Flavobacteriia</taxon>
        <taxon>Flavobacteriales</taxon>
        <taxon>Flavobacteriaceae</taxon>
        <taxon>Formosa</taxon>
    </lineage>
</organism>
<gene>
    <name evidence="3" type="ORF">BN863_28140</name>
</gene>
<dbReference type="Proteomes" id="UP000016160">
    <property type="component" value="Chromosome"/>
</dbReference>
<feature type="region of interest" description="Disordered" evidence="1">
    <location>
        <begin position="131"/>
        <end position="159"/>
    </location>
</feature>
<sequence>MKKVMILALALISFSAIAQNPERGEKKGKNNTEMRMQRANFTPEQQATLHTKKMTLELDLTDAQQKEVYNLNLVQAKERQKTREAFKKAKESGTKPTNQERYDKMVARLDNQITIKNKMKSILKSDQYITWESNLKHHNKGRHDRGSREDKGRQEGRRG</sequence>
<dbReference type="STRING" id="1347342.BN863_28140"/>
<dbReference type="eggNOG" id="ENOG5032Y0C">
    <property type="taxonomic scope" value="Bacteria"/>
</dbReference>
<accession>T2KPZ1</accession>
<evidence type="ECO:0000313" key="3">
    <source>
        <dbReference type="EMBL" id="CDF80526.1"/>
    </source>
</evidence>
<evidence type="ECO:0000313" key="4">
    <source>
        <dbReference type="Proteomes" id="UP000016160"/>
    </source>
</evidence>
<feature type="region of interest" description="Disordered" evidence="1">
    <location>
        <begin position="79"/>
        <end position="101"/>
    </location>
</feature>
<feature type="signal peptide" evidence="2">
    <location>
        <begin position="1"/>
        <end position="18"/>
    </location>
</feature>
<dbReference type="HOGENOM" id="CLU_123788_1_0_10"/>
<evidence type="ECO:0008006" key="5">
    <source>
        <dbReference type="Google" id="ProtNLM"/>
    </source>
</evidence>
<keyword evidence="2" id="KW-0732">Signal</keyword>